<accession>A0A1I0GDY8</accession>
<evidence type="ECO:0000313" key="2">
    <source>
        <dbReference type="Proteomes" id="UP000199180"/>
    </source>
</evidence>
<reference evidence="1 2" key="1">
    <citation type="submission" date="2016-10" db="EMBL/GenBank/DDBJ databases">
        <authorList>
            <person name="de Groot N.N."/>
        </authorList>
    </citation>
    <scope>NUCLEOTIDE SEQUENCE [LARGE SCALE GENOMIC DNA]</scope>
    <source>
        <strain evidence="1 2">DSM 17862</strain>
    </source>
</reference>
<dbReference type="InterPro" id="IPR003789">
    <property type="entry name" value="Asn/Gln_tRNA_amidoTrase-B-like"/>
</dbReference>
<dbReference type="SUPFAM" id="SSF89095">
    <property type="entry name" value="GatB/YqeY motif"/>
    <property type="match status" value="1"/>
</dbReference>
<organism evidence="1 2">
    <name type="scientific">Paracoccus homiensis</name>
    <dbReference type="NCBI Taxonomy" id="364199"/>
    <lineage>
        <taxon>Bacteria</taxon>
        <taxon>Pseudomonadati</taxon>
        <taxon>Pseudomonadota</taxon>
        <taxon>Alphaproteobacteria</taxon>
        <taxon>Rhodobacterales</taxon>
        <taxon>Paracoccaceae</taxon>
        <taxon>Paracoccus</taxon>
    </lineage>
</organism>
<dbReference type="Pfam" id="PF09424">
    <property type="entry name" value="YqeY"/>
    <property type="match status" value="1"/>
</dbReference>
<keyword evidence="2" id="KW-1185">Reference proteome</keyword>
<dbReference type="OrthoDB" id="9788127at2"/>
<name>A0A1I0GDY8_9RHOB</name>
<dbReference type="InterPro" id="IPR019004">
    <property type="entry name" value="YqeY/Aim41"/>
</dbReference>
<dbReference type="InterPro" id="IPR042184">
    <property type="entry name" value="YqeY/Aim41_N"/>
</dbReference>
<dbReference type="GO" id="GO:0016884">
    <property type="term" value="F:carbon-nitrogen ligase activity, with glutamine as amido-N-donor"/>
    <property type="evidence" value="ECO:0007669"/>
    <property type="project" value="InterPro"/>
</dbReference>
<evidence type="ECO:0000313" key="1">
    <source>
        <dbReference type="EMBL" id="SET69127.1"/>
    </source>
</evidence>
<dbReference type="RefSeq" id="WP_090735241.1">
    <property type="nucleotide sequence ID" value="NZ_CP177219.1"/>
</dbReference>
<dbReference type="AlphaFoldDB" id="A0A1I0GDY8"/>
<dbReference type="PANTHER" id="PTHR28055">
    <property type="entry name" value="ALTERED INHERITANCE OF MITOCHONDRIA PROTEIN 41, MITOCHONDRIAL"/>
    <property type="match status" value="1"/>
</dbReference>
<protein>
    <recommendedName>
        <fullName evidence="3">GatB/YqeY domain-containing protein</fullName>
    </recommendedName>
</protein>
<dbReference type="PANTHER" id="PTHR28055:SF1">
    <property type="entry name" value="ALTERED INHERITANCE OF MITOCHONDRIA PROTEIN 41, MITOCHONDRIAL"/>
    <property type="match status" value="1"/>
</dbReference>
<dbReference type="STRING" id="364199.SAMN04489858_10887"/>
<dbReference type="Gene3D" id="1.10.1510.10">
    <property type="entry name" value="Uncharacterised protein YqeY/AIM41 PF09424, N-terminal domain"/>
    <property type="match status" value="1"/>
</dbReference>
<sequence>MDLRAKLQAATKDAMKAKDSARVSTLRLIGAAIKDREIAARTGDGEEGALSDADLIAIMSKMVKQRQESSKAYEEGGRLELAAKEVDEIGVIQEFLPRQLTEGESAEAVDKVVSDLGAESIRDMGRVMAELRARYAGQMDFAAVGPLVKQRLLN</sequence>
<gene>
    <name evidence="1" type="ORF">SAMN04489858_10887</name>
</gene>
<proteinExistence type="predicted"/>
<dbReference type="InterPro" id="IPR023168">
    <property type="entry name" value="GatB_Yqey_C_2"/>
</dbReference>
<dbReference type="Proteomes" id="UP000199180">
    <property type="component" value="Unassembled WGS sequence"/>
</dbReference>
<evidence type="ECO:0008006" key="3">
    <source>
        <dbReference type="Google" id="ProtNLM"/>
    </source>
</evidence>
<dbReference type="Gene3D" id="1.10.10.410">
    <property type="match status" value="1"/>
</dbReference>
<dbReference type="EMBL" id="FOHO01000008">
    <property type="protein sequence ID" value="SET69127.1"/>
    <property type="molecule type" value="Genomic_DNA"/>
</dbReference>